<dbReference type="STRING" id="1715989.NITINOP_1094"/>
<proteinExistence type="predicted"/>
<name>A0A0S4KPZ5_9BACT</name>
<dbReference type="Proteomes" id="UP000066284">
    <property type="component" value="Chromosome 1"/>
</dbReference>
<gene>
    <name evidence="2" type="ORF">NITINOP_1094</name>
</gene>
<evidence type="ECO:0000313" key="3">
    <source>
        <dbReference type="Proteomes" id="UP000066284"/>
    </source>
</evidence>
<protein>
    <submittedName>
        <fullName evidence="2">Uncharacterized protein</fullName>
    </submittedName>
</protein>
<evidence type="ECO:0000256" key="1">
    <source>
        <dbReference type="SAM" id="MobiDB-lite"/>
    </source>
</evidence>
<sequence>MVVSHIIEHVRHALEQLGTDCAMEDVVGLCPDLTWNQVFLAVDYLSRTGQVRVTLDKNRTYRVQAARVETSERSYASISQEIHAGDVAPGIPRPGDQSGLAERKRVSLG</sequence>
<accession>A0A0S4KPZ5</accession>
<dbReference type="KEGG" id="nio:NITINOP_1094"/>
<keyword evidence="3" id="KW-1185">Reference proteome</keyword>
<reference evidence="3" key="1">
    <citation type="submission" date="2015-09" db="EMBL/GenBank/DDBJ databases">
        <authorList>
            <person name="Daims H."/>
        </authorList>
    </citation>
    <scope>NUCLEOTIDE SEQUENCE [LARGE SCALE GENOMIC DNA]</scope>
</reference>
<organism evidence="2 3">
    <name type="scientific">Candidatus Nitrospira inopinata</name>
    <dbReference type="NCBI Taxonomy" id="1715989"/>
    <lineage>
        <taxon>Bacteria</taxon>
        <taxon>Pseudomonadati</taxon>
        <taxon>Nitrospirota</taxon>
        <taxon>Nitrospiria</taxon>
        <taxon>Nitrospirales</taxon>
        <taxon>Nitrospiraceae</taxon>
        <taxon>Nitrospira</taxon>
    </lineage>
</organism>
<feature type="region of interest" description="Disordered" evidence="1">
    <location>
        <begin position="85"/>
        <end position="109"/>
    </location>
</feature>
<dbReference type="EMBL" id="LN885086">
    <property type="protein sequence ID" value="CUQ66069.1"/>
    <property type="molecule type" value="Genomic_DNA"/>
</dbReference>
<dbReference type="AlphaFoldDB" id="A0A0S4KPZ5"/>
<dbReference type="OrthoDB" id="9814453at2"/>
<evidence type="ECO:0000313" key="2">
    <source>
        <dbReference type="EMBL" id="CUQ66069.1"/>
    </source>
</evidence>
<dbReference type="RefSeq" id="WP_062483847.1">
    <property type="nucleotide sequence ID" value="NZ_LN885086.1"/>
</dbReference>